<dbReference type="eggNOG" id="ENOG502RNN7">
    <property type="taxonomic scope" value="Eukaryota"/>
</dbReference>
<dbReference type="OMA" id="VAFTICP"/>
<sequence length="421" mass="46680">MSRSNGSSLFGWNSKATPTAEGELDKPPVPEPRSNQAARDRARNSRRQPTETPSGGGRVAGHASKSEGQAARDSHVTSTRDLKSQLQQQESLINDLLAKVQSSEMKVQSSEIEVQQLQTALGQARQQAGVITDLSDKLLAAEAEIRQLQTKEQTLRDFMLHNANDQGSSEQAVINQYTRLGQSIHKLAMSKTYHVERSTSFASQGIWPQNDNLGALWEASSRPTRLLILRAAIFQTLHSKILSHEVFDVHGTDTHLVTDLAKVLGQFERTIVHQGASRDTVIDWRLSTFKCIKAAGLEGTDFGVQVAQDMYDVFSPLIAAEATQEEQTNLRRIIIDLCQEASALRLLMRKSREPYECWLMARGPLKDKLHLCDSFGEVAGDSTQTESLISFTLVGALVRYERFGSEEPRVLEKAQVIVTSN</sequence>
<proteinExistence type="predicted"/>
<accession>G9NZF3</accession>
<feature type="region of interest" description="Disordered" evidence="1">
    <location>
        <begin position="1"/>
        <end position="85"/>
    </location>
</feature>
<feature type="compositionally biased region" description="Basic and acidic residues" evidence="1">
    <location>
        <begin position="70"/>
        <end position="83"/>
    </location>
</feature>
<reference evidence="2 3" key="1">
    <citation type="journal article" date="2011" name="Genome Biol.">
        <title>Comparative genome sequence analysis underscores mycoparasitism as the ancestral life style of Trichoderma.</title>
        <authorList>
            <person name="Kubicek C.P."/>
            <person name="Herrera-Estrella A."/>
            <person name="Seidl-Seiboth V."/>
            <person name="Martinez D.A."/>
            <person name="Druzhinina I.S."/>
            <person name="Thon M."/>
            <person name="Zeilinger S."/>
            <person name="Casas-Flores S."/>
            <person name="Horwitz B.A."/>
            <person name="Mukherjee P.K."/>
            <person name="Mukherjee M."/>
            <person name="Kredics L."/>
            <person name="Alcaraz L.D."/>
            <person name="Aerts A."/>
            <person name="Antal Z."/>
            <person name="Atanasova L."/>
            <person name="Cervantes-Badillo M.G."/>
            <person name="Challacombe J."/>
            <person name="Chertkov O."/>
            <person name="McCluskey K."/>
            <person name="Coulpier F."/>
            <person name="Deshpande N."/>
            <person name="von Doehren H."/>
            <person name="Ebbole D.J."/>
            <person name="Esquivel-Naranjo E.U."/>
            <person name="Fekete E."/>
            <person name="Flipphi M."/>
            <person name="Glaser F."/>
            <person name="Gomez-Rodriguez E.Y."/>
            <person name="Gruber S."/>
            <person name="Han C."/>
            <person name="Henrissat B."/>
            <person name="Hermosa R."/>
            <person name="Hernandez-Onate M."/>
            <person name="Karaffa L."/>
            <person name="Kosti I."/>
            <person name="Le Crom S."/>
            <person name="Lindquist E."/>
            <person name="Lucas S."/>
            <person name="Luebeck M."/>
            <person name="Luebeck P.S."/>
            <person name="Margeot A."/>
            <person name="Metz B."/>
            <person name="Misra M."/>
            <person name="Nevalainen H."/>
            <person name="Omann M."/>
            <person name="Packer N."/>
            <person name="Perrone G."/>
            <person name="Uresti-Rivera E.E."/>
            <person name="Salamov A."/>
            <person name="Schmoll M."/>
            <person name="Seiboth B."/>
            <person name="Shapiro H."/>
            <person name="Sukno S."/>
            <person name="Tamayo-Ramos J.A."/>
            <person name="Tisch D."/>
            <person name="Wiest A."/>
            <person name="Wilkinson H.H."/>
            <person name="Zhang M."/>
            <person name="Coutinho P.M."/>
            <person name="Kenerley C.M."/>
            <person name="Monte E."/>
            <person name="Baker S.E."/>
            <person name="Grigoriev I.V."/>
        </authorList>
    </citation>
    <scope>NUCLEOTIDE SEQUENCE [LARGE SCALE GENOMIC DNA]</scope>
    <source>
        <strain evidence="3">ATCC 20476 / IMI 206040</strain>
    </source>
</reference>
<evidence type="ECO:0000313" key="3">
    <source>
        <dbReference type="Proteomes" id="UP000005426"/>
    </source>
</evidence>
<dbReference type="EMBL" id="ABDG02000025">
    <property type="protein sequence ID" value="EHK43859.1"/>
    <property type="molecule type" value="Genomic_DNA"/>
</dbReference>
<evidence type="ECO:0000313" key="2">
    <source>
        <dbReference type="EMBL" id="EHK43859.1"/>
    </source>
</evidence>
<protein>
    <submittedName>
        <fullName evidence="2">Uncharacterized protein</fullName>
    </submittedName>
</protein>
<dbReference type="HOGENOM" id="CLU_652201_0_0_1"/>
<feature type="compositionally biased region" description="Polar residues" evidence="1">
    <location>
        <begin position="1"/>
        <end position="17"/>
    </location>
</feature>
<keyword evidence="3" id="KW-1185">Reference proteome</keyword>
<gene>
    <name evidence="2" type="ORF">TRIATDRAFT_319201</name>
</gene>
<evidence type="ECO:0000256" key="1">
    <source>
        <dbReference type="SAM" id="MobiDB-lite"/>
    </source>
</evidence>
<comment type="caution">
    <text evidence="2">The sequence shown here is derived from an EMBL/GenBank/DDBJ whole genome shotgun (WGS) entry which is preliminary data.</text>
</comment>
<dbReference type="Proteomes" id="UP000005426">
    <property type="component" value="Unassembled WGS sequence"/>
</dbReference>
<dbReference type="AlphaFoldDB" id="G9NZF3"/>
<name>G9NZF3_HYPAI</name>
<dbReference type="OrthoDB" id="5393537at2759"/>
<organism evidence="2 3">
    <name type="scientific">Hypocrea atroviridis (strain ATCC 20476 / IMI 206040)</name>
    <name type="common">Trichoderma atroviride</name>
    <dbReference type="NCBI Taxonomy" id="452589"/>
    <lineage>
        <taxon>Eukaryota</taxon>
        <taxon>Fungi</taxon>
        <taxon>Dikarya</taxon>
        <taxon>Ascomycota</taxon>
        <taxon>Pezizomycotina</taxon>
        <taxon>Sordariomycetes</taxon>
        <taxon>Hypocreomycetidae</taxon>
        <taxon>Hypocreales</taxon>
        <taxon>Hypocreaceae</taxon>
        <taxon>Trichoderma</taxon>
    </lineage>
</organism>